<dbReference type="EC" id="6.3.5.-" evidence="6"/>
<sequence length="94" mass="10727">MTISMKEIEQTAVLARLALSEHEEDLFLKQIGSILDEAERLQEVDTQDIPPTINILPLHNVMREDLVQPSLKKDEVFQNAANEEDGMFRVPKIV</sequence>
<comment type="catalytic activity">
    <reaction evidence="4 6">
        <text>L-aspartyl-tRNA(Asn) + L-glutamine + ATP + H2O = L-asparaginyl-tRNA(Asn) + L-glutamate + ADP + phosphate + 2 H(+)</text>
        <dbReference type="Rhea" id="RHEA:14513"/>
        <dbReference type="Rhea" id="RHEA-COMP:9674"/>
        <dbReference type="Rhea" id="RHEA-COMP:9677"/>
        <dbReference type="ChEBI" id="CHEBI:15377"/>
        <dbReference type="ChEBI" id="CHEBI:15378"/>
        <dbReference type="ChEBI" id="CHEBI:29985"/>
        <dbReference type="ChEBI" id="CHEBI:30616"/>
        <dbReference type="ChEBI" id="CHEBI:43474"/>
        <dbReference type="ChEBI" id="CHEBI:58359"/>
        <dbReference type="ChEBI" id="CHEBI:78515"/>
        <dbReference type="ChEBI" id="CHEBI:78516"/>
        <dbReference type="ChEBI" id="CHEBI:456216"/>
    </reaction>
</comment>
<reference evidence="7 8" key="1">
    <citation type="submission" date="2022-08" db="EMBL/GenBank/DDBJ databases">
        <title>Proteogenomics of the novel Dehalobacterium formicoaceticum strain EZ94 highlights a key role of methyltransferases during anaerobic dichloromethane degradation.</title>
        <authorList>
            <person name="Wasmund K."/>
        </authorList>
    </citation>
    <scope>NUCLEOTIDE SEQUENCE [LARGE SCALE GENOMIC DNA]</scope>
    <source>
        <strain evidence="7 8">EZ94</strain>
    </source>
</reference>
<evidence type="ECO:0000313" key="7">
    <source>
        <dbReference type="EMBL" id="MCR6546915.1"/>
    </source>
</evidence>
<protein>
    <recommendedName>
        <fullName evidence="6">Aspartyl/glutamyl-tRNA(Asn/Gln) amidotransferase subunit C</fullName>
        <shortName evidence="6">Asp/Glu-ADT subunit C</shortName>
        <ecNumber evidence="6">6.3.5.-</ecNumber>
    </recommendedName>
</protein>
<comment type="subunit">
    <text evidence="2 6">Heterotrimer of A, B and C subunits.</text>
</comment>
<dbReference type="Proteomes" id="UP001524944">
    <property type="component" value="Unassembled WGS sequence"/>
</dbReference>
<dbReference type="PANTHER" id="PTHR15004">
    <property type="entry name" value="GLUTAMYL-TRNA(GLN) AMIDOTRANSFERASE SUBUNIT C, MITOCHONDRIAL"/>
    <property type="match status" value="1"/>
</dbReference>
<keyword evidence="8" id="KW-1185">Reference proteome</keyword>
<keyword evidence="6" id="KW-0067">ATP-binding</keyword>
<accession>A0ABT1Y7R1</accession>
<comment type="caution">
    <text evidence="7">The sequence shown here is derived from an EMBL/GenBank/DDBJ whole genome shotgun (WGS) entry which is preliminary data.</text>
</comment>
<proteinExistence type="inferred from homology"/>
<dbReference type="InterPro" id="IPR003837">
    <property type="entry name" value="GatC"/>
</dbReference>
<keyword evidence="6" id="KW-0648">Protein biosynthesis</keyword>
<comment type="catalytic activity">
    <reaction evidence="5 6">
        <text>L-glutamyl-tRNA(Gln) + L-glutamine + ATP + H2O = L-glutaminyl-tRNA(Gln) + L-glutamate + ADP + phosphate + H(+)</text>
        <dbReference type="Rhea" id="RHEA:17521"/>
        <dbReference type="Rhea" id="RHEA-COMP:9681"/>
        <dbReference type="Rhea" id="RHEA-COMP:9684"/>
        <dbReference type="ChEBI" id="CHEBI:15377"/>
        <dbReference type="ChEBI" id="CHEBI:15378"/>
        <dbReference type="ChEBI" id="CHEBI:29985"/>
        <dbReference type="ChEBI" id="CHEBI:30616"/>
        <dbReference type="ChEBI" id="CHEBI:43474"/>
        <dbReference type="ChEBI" id="CHEBI:58359"/>
        <dbReference type="ChEBI" id="CHEBI:78520"/>
        <dbReference type="ChEBI" id="CHEBI:78521"/>
        <dbReference type="ChEBI" id="CHEBI:456216"/>
    </reaction>
</comment>
<comment type="similarity">
    <text evidence="1 6">Belongs to the GatC family.</text>
</comment>
<evidence type="ECO:0000256" key="5">
    <source>
        <dbReference type="ARBA" id="ARBA00047913"/>
    </source>
</evidence>
<gene>
    <name evidence="6 7" type="primary">gatC</name>
    <name evidence="7" type="ORF">NVS47_15590</name>
</gene>
<dbReference type="InterPro" id="IPR036113">
    <property type="entry name" value="Asp/Glu-ADT_sf_sub_c"/>
</dbReference>
<dbReference type="RefSeq" id="WP_089612239.1">
    <property type="nucleotide sequence ID" value="NZ_CP022121.1"/>
</dbReference>
<keyword evidence="6" id="KW-0547">Nucleotide-binding</keyword>
<dbReference type="Pfam" id="PF02686">
    <property type="entry name" value="GatC"/>
    <property type="match status" value="1"/>
</dbReference>
<dbReference type="PANTHER" id="PTHR15004:SF0">
    <property type="entry name" value="GLUTAMYL-TRNA(GLN) AMIDOTRANSFERASE SUBUNIT C, MITOCHONDRIAL"/>
    <property type="match status" value="1"/>
</dbReference>
<evidence type="ECO:0000256" key="1">
    <source>
        <dbReference type="ARBA" id="ARBA00010757"/>
    </source>
</evidence>
<evidence type="ECO:0000256" key="4">
    <source>
        <dbReference type="ARBA" id="ARBA00047380"/>
    </source>
</evidence>
<dbReference type="HAMAP" id="MF_00122">
    <property type="entry name" value="GatC"/>
    <property type="match status" value="1"/>
</dbReference>
<evidence type="ECO:0000256" key="3">
    <source>
        <dbReference type="ARBA" id="ARBA00024799"/>
    </source>
</evidence>
<name>A0ABT1Y7R1_9FIRM</name>
<keyword evidence="6" id="KW-0436">Ligase</keyword>
<comment type="function">
    <text evidence="3 6">Allows the formation of correctly charged Asn-tRNA(Asn) or Gln-tRNA(Gln) through the transamidation of misacylated Asp-tRNA(Asn) or Glu-tRNA(Gln) in organisms which lack either or both of asparaginyl-tRNA or glutaminyl-tRNA synthetases. The reaction takes place in the presence of glutamine and ATP through an activated phospho-Asp-tRNA(Asn) or phospho-Glu-tRNA(Gln).</text>
</comment>
<evidence type="ECO:0000313" key="8">
    <source>
        <dbReference type="Proteomes" id="UP001524944"/>
    </source>
</evidence>
<dbReference type="EMBL" id="JANPWE010000013">
    <property type="protein sequence ID" value="MCR6546915.1"/>
    <property type="molecule type" value="Genomic_DNA"/>
</dbReference>
<dbReference type="SUPFAM" id="SSF141000">
    <property type="entry name" value="Glu-tRNAGln amidotransferase C subunit"/>
    <property type="match status" value="1"/>
</dbReference>
<dbReference type="NCBIfam" id="TIGR00135">
    <property type="entry name" value="gatC"/>
    <property type="match status" value="1"/>
</dbReference>
<organism evidence="7 8">
    <name type="scientific">Dehalobacterium formicoaceticum</name>
    <dbReference type="NCBI Taxonomy" id="51515"/>
    <lineage>
        <taxon>Bacteria</taxon>
        <taxon>Bacillati</taxon>
        <taxon>Bacillota</taxon>
        <taxon>Clostridia</taxon>
        <taxon>Eubacteriales</taxon>
        <taxon>Peptococcaceae</taxon>
        <taxon>Dehalobacterium</taxon>
    </lineage>
</organism>
<evidence type="ECO:0000256" key="2">
    <source>
        <dbReference type="ARBA" id="ARBA00011123"/>
    </source>
</evidence>
<dbReference type="Gene3D" id="1.10.20.60">
    <property type="entry name" value="Glu-tRNAGln amidotransferase C subunit, N-terminal domain"/>
    <property type="match status" value="1"/>
</dbReference>
<evidence type="ECO:0000256" key="6">
    <source>
        <dbReference type="HAMAP-Rule" id="MF_00122"/>
    </source>
</evidence>